<evidence type="ECO:0008006" key="4">
    <source>
        <dbReference type="Google" id="ProtNLM"/>
    </source>
</evidence>
<evidence type="ECO:0000256" key="1">
    <source>
        <dbReference type="SAM" id="SignalP"/>
    </source>
</evidence>
<accession>A0A2M7G1V3</accession>
<dbReference type="AlphaFoldDB" id="A0A2M7G1V3"/>
<evidence type="ECO:0000313" key="2">
    <source>
        <dbReference type="EMBL" id="PIW15521.1"/>
    </source>
</evidence>
<feature type="chain" id="PRO_5014986485" description="Lipoprotein" evidence="1">
    <location>
        <begin position="22"/>
        <end position="195"/>
    </location>
</feature>
<organism evidence="2 3">
    <name type="scientific">bacterium (Candidatus Blackallbacteria) CG17_big_fil_post_rev_8_21_14_2_50_48_46</name>
    <dbReference type="NCBI Taxonomy" id="2014261"/>
    <lineage>
        <taxon>Bacteria</taxon>
        <taxon>Candidatus Blackallbacteria</taxon>
    </lineage>
</organism>
<protein>
    <recommendedName>
        <fullName evidence="4">Lipoprotein</fullName>
    </recommendedName>
</protein>
<sequence length="195" mass="21299">MRISSFVVLSLSIGVLASACASTRVTFTPDEPPAYLCRAKSENSAILVLWATQWRPDQKDIPLREVAAEQGITHFFNTSGCYAQAEIRKTSAEELSSKEKLERLINSANSKPDRVLIIVVHELGPVVKLFSSLAFIDGGTEVVLSISEYGAQRRHPSQTFSVRWENGGPGIIKGVESLPEDMEAALIASLKPNTQ</sequence>
<keyword evidence="1" id="KW-0732">Signal</keyword>
<dbReference type="Proteomes" id="UP000231019">
    <property type="component" value="Unassembled WGS sequence"/>
</dbReference>
<evidence type="ECO:0000313" key="3">
    <source>
        <dbReference type="Proteomes" id="UP000231019"/>
    </source>
</evidence>
<gene>
    <name evidence="2" type="ORF">COW36_17110</name>
</gene>
<reference evidence="2 3" key="1">
    <citation type="submission" date="2017-09" db="EMBL/GenBank/DDBJ databases">
        <title>Depth-based differentiation of microbial function through sediment-hosted aquifers and enrichment of novel symbionts in the deep terrestrial subsurface.</title>
        <authorList>
            <person name="Probst A.J."/>
            <person name="Ladd B."/>
            <person name="Jarett J.K."/>
            <person name="Geller-Mcgrath D.E."/>
            <person name="Sieber C.M."/>
            <person name="Emerson J.B."/>
            <person name="Anantharaman K."/>
            <person name="Thomas B.C."/>
            <person name="Malmstrom R."/>
            <person name="Stieglmeier M."/>
            <person name="Klingl A."/>
            <person name="Woyke T."/>
            <person name="Ryan C.M."/>
            <person name="Banfield J.F."/>
        </authorList>
    </citation>
    <scope>NUCLEOTIDE SEQUENCE [LARGE SCALE GENOMIC DNA]</scope>
    <source>
        <strain evidence="2">CG17_big_fil_post_rev_8_21_14_2_50_48_46</strain>
    </source>
</reference>
<feature type="signal peptide" evidence="1">
    <location>
        <begin position="1"/>
        <end position="21"/>
    </location>
</feature>
<dbReference type="PROSITE" id="PS51257">
    <property type="entry name" value="PROKAR_LIPOPROTEIN"/>
    <property type="match status" value="1"/>
</dbReference>
<comment type="caution">
    <text evidence="2">The sequence shown here is derived from an EMBL/GenBank/DDBJ whole genome shotgun (WGS) entry which is preliminary data.</text>
</comment>
<proteinExistence type="predicted"/>
<dbReference type="EMBL" id="PFFQ01000052">
    <property type="protein sequence ID" value="PIW15521.1"/>
    <property type="molecule type" value="Genomic_DNA"/>
</dbReference>
<name>A0A2M7G1V3_9BACT</name>